<evidence type="ECO:0000313" key="7">
    <source>
        <dbReference type="EMBL" id="OHV95685.1"/>
    </source>
</evidence>
<evidence type="ECO:0000256" key="2">
    <source>
        <dbReference type="ARBA" id="ARBA00022643"/>
    </source>
</evidence>
<dbReference type="SUPFAM" id="SSF51679">
    <property type="entry name" value="Bacterial luciferase-like"/>
    <property type="match status" value="1"/>
</dbReference>
<evidence type="ECO:0000256" key="5">
    <source>
        <dbReference type="SAM" id="MobiDB-lite"/>
    </source>
</evidence>
<accession>A0A1S1U5G7</accession>
<feature type="domain" description="Luciferase-like" evidence="6">
    <location>
        <begin position="48"/>
        <end position="328"/>
    </location>
</feature>
<evidence type="ECO:0000256" key="4">
    <source>
        <dbReference type="ARBA" id="ARBA00023033"/>
    </source>
</evidence>
<sequence>MTIEFIWQLPTSGDGRYAAPGITRRGERNAGTPGPLQAGVSDPRGARPPFNYFDYLHQIARAADLSGFDGIQIRHDTQGDESWIVAGYLARSTRHLKLIAEFDAAWGSAVYAAKNAVSFQRFTGGRFAWQIGHGGDAAARRRQGDAAPDADILPRIDEFITVARGVQSTSPFSFKGKFFEVQDGGFKGPLANHPLNGIYLTGESPEALALSARQADVHVFDAAPATDLQPSIDSLQAQARQLGRSVAAGLRIDVLARETFDEALRDARRYRSGAGLPDDAPLNDSTAASAAAFWPGFAQAQTGAHGALVGSYEQVSAALQAYVQAGVSSFVLAAIPHFEEAYRIGEHVLPRVRAALSAQLQAA</sequence>
<keyword evidence="3" id="KW-0560">Oxidoreductase</keyword>
<evidence type="ECO:0000256" key="3">
    <source>
        <dbReference type="ARBA" id="ARBA00023002"/>
    </source>
</evidence>
<protein>
    <submittedName>
        <fullName evidence="7">Alkanesulfonate monooxygenase</fullName>
    </submittedName>
</protein>
<dbReference type="PANTHER" id="PTHR42847:SF4">
    <property type="entry name" value="ALKANESULFONATE MONOOXYGENASE-RELATED"/>
    <property type="match status" value="1"/>
</dbReference>
<dbReference type="Proteomes" id="UP000179840">
    <property type="component" value="Unassembled WGS sequence"/>
</dbReference>
<dbReference type="AlphaFoldDB" id="A0A1S1U5G7"/>
<reference evidence="7 8" key="1">
    <citation type="submission" date="2015-06" db="EMBL/GenBank/DDBJ databases">
        <title>Draft genome sequencing of a biphenyl-degrading bacterium, Janthinobacterium lividum MEG1.</title>
        <authorList>
            <person name="Shimodaira J."/>
            <person name="Hatta T."/>
        </authorList>
    </citation>
    <scope>NUCLEOTIDE SEQUENCE [LARGE SCALE GENOMIC DNA]</scope>
    <source>
        <strain evidence="7 8">MEG1</strain>
    </source>
</reference>
<dbReference type="GO" id="GO:0046306">
    <property type="term" value="P:alkanesulfonate catabolic process"/>
    <property type="evidence" value="ECO:0007669"/>
    <property type="project" value="TreeGrafter"/>
</dbReference>
<dbReference type="RefSeq" id="WP_071077134.1">
    <property type="nucleotide sequence ID" value="NZ_LFKP01000008.1"/>
</dbReference>
<evidence type="ECO:0000259" key="6">
    <source>
        <dbReference type="Pfam" id="PF00296"/>
    </source>
</evidence>
<dbReference type="InterPro" id="IPR011251">
    <property type="entry name" value="Luciferase-like_dom"/>
</dbReference>
<organism evidence="7 8">
    <name type="scientific">Janthinobacterium lividum</name>
    <dbReference type="NCBI Taxonomy" id="29581"/>
    <lineage>
        <taxon>Bacteria</taxon>
        <taxon>Pseudomonadati</taxon>
        <taxon>Pseudomonadota</taxon>
        <taxon>Betaproteobacteria</taxon>
        <taxon>Burkholderiales</taxon>
        <taxon>Oxalobacteraceae</taxon>
        <taxon>Janthinobacterium</taxon>
    </lineage>
</organism>
<keyword evidence="4 7" id="KW-0503">Monooxygenase</keyword>
<dbReference type="Gene3D" id="3.20.20.30">
    <property type="entry name" value="Luciferase-like domain"/>
    <property type="match status" value="1"/>
</dbReference>
<evidence type="ECO:0000313" key="8">
    <source>
        <dbReference type="Proteomes" id="UP000179840"/>
    </source>
</evidence>
<dbReference type="EMBL" id="LFKP01000008">
    <property type="protein sequence ID" value="OHV95685.1"/>
    <property type="molecule type" value="Genomic_DNA"/>
</dbReference>
<dbReference type="GO" id="GO:0008726">
    <property type="term" value="F:alkanesulfonate monooxygenase activity"/>
    <property type="evidence" value="ECO:0007669"/>
    <property type="project" value="TreeGrafter"/>
</dbReference>
<keyword evidence="2" id="KW-0288">FMN</keyword>
<name>A0A1S1U5G7_9BURK</name>
<dbReference type="Pfam" id="PF00296">
    <property type="entry name" value="Bac_luciferase"/>
    <property type="match status" value="1"/>
</dbReference>
<evidence type="ECO:0000256" key="1">
    <source>
        <dbReference type="ARBA" id="ARBA00022630"/>
    </source>
</evidence>
<dbReference type="InterPro" id="IPR050172">
    <property type="entry name" value="SsuD_RutA_monooxygenase"/>
</dbReference>
<dbReference type="InterPro" id="IPR036661">
    <property type="entry name" value="Luciferase-like_sf"/>
</dbReference>
<keyword evidence="1" id="KW-0285">Flavoprotein</keyword>
<gene>
    <name evidence="7" type="ORF">AKG95_12095</name>
</gene>
<proteinExistence type="predicted"/>
<dbReference type="PANTHER" id="PTHR42847">
    <property type="entry name" value="ALKANESULFONATE MONOOXYGENASE"/>
    <property type="match status" value="1"/>
</dbReference>
<comment type="caution">
    <text evidence="7">The sequence shown here is derived from an EMBL/GenBank/DDBJ whole genome shotgun (WGS) entry which is preliminary data.</text>
</comment>
<feature type="region of interest" description="Disordered" evidence="5">
    <location>
        <begin position="17"/>
        <end position="43"/>
    </location>
</feature>